<dbReference type="Pfam" id="PF08643">
    <property type="entry name" value="DUF1776"/>
    <property type="match status" value="1"/>
</dbReference>
<organism evidence="4 5">
    <name type="scientific">Bondarzewia mesenterica</name>
    <dbReference type="NCBI Taxonomy" id="1095465"/>
    <lineage>
        <taxon>Eukaryota</taxon>
        <taxon>Fungi</taxon>
        <taxon>Dikarya</taxon>
        <taxon>Basidiomycota</taxon>
        <taxon>Agaricomycotina</taxon>
        <taxon>Agaricomycetes</taxon>
        <taxon>Russulales</taxon>
        <taxon>Bondarzewiaceae</taxon>
        <taxon>Bondarzewia</taxon>
    </lineage>
</organism>
<dbReference type="InterPro" id="IPR013952">
    <property type="entry name" value="DUF1776_fun"/>
</dbReference>
<dbReference type="GO" id="GO:0004112">
    <property type="term" value="F:cyclic-nucleotide phosphodiesterase activity"/>
    <property type="evidence" value="ECO:0007669"/>
    <property type="project" value="InterPro"/>
</dbReference>
<dbReference type="GO" id="GO:0003993">
    <property type="term" value="F:acid phosphatase activity"/>
    <property type="evidence" value="ECO:0007669"/>
    <property type="project" value="TreeGrafter"/>
</dbReference>
<dbReference type="PROSITE" id="PS00616">
    <property type="entry name" value="HIS_ACID_PHOSPHAT_1"/>
    <property type="match status" value="1"/>
</dbReference>
<dbReference type="InterPro" id="IPR029033">
    <property type="entry name" value="His_PPase_superfam"/>
</dbReference>
<dbReference type="OrthoDB" id="6509975at2759"/>
<evidence type="ECO:0000256" key="3">
    <source>
        <dbReference type="SAM" id="Phobius"/>
    </source>
</evidence>
<accession>A0A4S4LYG8</accession>
<sequence length="1304" mass="141779">MASHKTIFVHDADLHLFPVRHRASQGTPRICEKASERITVAKYVAICLVLSFGMVGALVCARSWSTTARARQDFRRTRIRGSRPIFLDTEQSLELYLPEDVQKDWAMYSPYYPSGDYVHPPTGCIVSQVNLIQRHGARFPTSGSGKRIAETVGKLTALSEYVDEKLDFLHNFTYDLGTDDLIPFGAAQSFDAAGVEFERYSRLVSKENPPFVRAASSQRVVDTATNWTAGFAHASMMEVVPQLDLIISEDGNVTLDNSMCPDAGDSDAQTDEWLAVYAPPITNRLNDGAPGANLTDADTYNLMSLCPFHTLFTESPSPFCDLFTDDDFDGFGYSGDLNKFYTTGYGQKLGRVQGVGYVNELLARLTHNPVQDNTQTNRTLDSSPDTFPLNRTFYADFSHDNEMIAIYSALGLFEQYQLPNESLDPSEPDPERTWITWKLVPFSARMVVEKLQCHAPAKDYVRIFVNDAMQTLEFCGGVTGMCSLHAFVNSQGYSRNDDLCKQLPTTVFAIADMPLVDGIQDYFESAENYVHASLSAVSAEMPMISEALHRLWVDVSRFGPTLPDIRLPGLGDFEVPAPPPPPPPPPQSLWDKSAEWISEHPWKASSLGVGIAGVGLLVGYGNVRARRNARLRRRVHASGERRQVVVILGGDIPLALPLILDLEKKGYIVIASVATPEAADEIENKSGGYPATIPIFLRSLASTLSRRFPINAPGDPHASPATFPYIHSIISLLTLPSTYAPPPAPLEHLHLRSDYLSYLNATHFTPLQVIQALLPLLRTGASRARDAAANGANKRSIIFCMPAAEAHVGLSFAAAHAMSAAATLRGAEVLRREIRLAALTGTSESMSDIKVVVVDVGAIEVPVIVKRPRLTYDARQAMDSWTPSEKLAYGPAYESILVEGHRYGVPRKPTHIRVFVDGLTAVVDGGHARSSTIFEFCLAMTYAMASYFPTSILDIVLNLPHFLLSVRNALLPVPPRVTVPSSLQAAAPPVPPAPAPTSAPVPAPAPAPAAATVTAPKNLDPVGEKEGEDSAATSEQELDISETGSEADVESNAGDVTSNTLSTPESSPETKTSLLCQLSQIDHGISHSRVLVSGSSDEGVSLWLVPSVIERLPLERLASQLRPSNPSLKSSSYPTFTPHITLASLPTDTDTLALRESIPIARSSIPVKFSSLVAGPVYFRSVYMAIQLSPALASLHAEIHSKLGIEPRTPSFPHMSLFYIDDEDAKGGERERMVKVMADKGVVSVTVEDGQSGVILDCGAADVNSSNQLKLVGFTGSEIWMVKCEGPVEEWQVLDKIVLATSKH</sequence>
<dbReference type="PROSITE" id="PS00778">
    <property type="entry name" value="HIS_ACID_PHOSPHAT_2"/>
    <property type="match status" value="1"/>
</dbReference>
<protein>
    <submittedName>
        <fullName evidence="4">Uncharacterized protein</fullName>
    </submittedName>
</protein>
<dbReference type="Gene3D" id="3.40.50.1240">
    <property type="entry name" value="Phosphoglycerate mutase-like"/>
    <property type="match status" value="1"/>
</dbReference>
<keyword evidence="3" id="KW-0472">Membrane</keyword>
<feature type="compositionally biased region" description="Acidic residues" evidence="2">
    <location>
        <begin position="1036"/>
        <end position="1049"/>
    </location>
</feature>
<keyword evidence="3" id="KW-1133">Transmembrane helix</keyword>
<dbReference type="InterPro" id="IPR009097">
    <property type="entry name" value="Cyclic_Pdiesterase"/>
</dbReference>
<dbReference type="PANTHER" id="PTHR20963:SF24">
    <property type="entry name" value="3-PHYTASE B"/>
    <property type="match status" value="1"/>
</dbReference>
<evidence type="ECO:0000256" key="2">
    <source>
        <dbReference type="SAM" id="MobiDB-lite"/>
    </source>
</evidence>
<dbReference type="Proteomes" id="UP000310158">
    <property type="component" value="Unassembled WGS sequence"/>
</dbReference>
<gene>
    <name evidence="4" type="ORF">EW146_g3643</name>
</gene>
<evidence type="ECO:0000256" key="1">
    <source>
        <dbReference type="ARBA" id="ARBA00022801"/>
    </source>
</evidence>
<dbReference type="InterPro" id="IPR033379">
    <property type="entry name" value="Acid_Pase_AS"/>
</dbReference>
<dbReference type="Gene3D" id="3.90.1140.10">
    <property type="entry name" value="Cyclic phosphodiesterase"/>
    <property type="match status" value="1"/>
</dbReference>
<dbReference type="SUPFAM" id="SSF55144">
    <property type="entry name" value="LigT-like"/>
    <property type="match status" value="1"/>
</dbReference>
<proteinExistence type="predicted"/>
<reference evidence="4 5" key="1">
    <citation type="submission" date="2019-02" db="EMBL/GenBank/DDBJ databases">
        <title>Genome sequencing of the rare red list fungi Bondarzewia mesenterica.</title>
        <authorList>
            <person name="Buettner E."/>
            <person name="Kellner H."/>
        </authorList>
    </citation>
    <scope>NUCLEOTIDE SEQUENCE [LARGE SCALE GENOMIC DNA]</scope>
    <source>
        <strain evidence="4 5">DSM 108281</strain>
    </source>
</reference>
<name>A0A4S4LYG8_9AGAM</name>
<dbReference type="Pfam" id="PF00328">
    <property type="entry name" value="His_Phos_2"/>
    <property type="match status" value="1"/>
</dbReference>
<keyword evidence="5" id="KW-1185">Reference proteome</keyword>
<dbReference type="SUPFAM" id="SSF53254">
    <property type="entry name" value="Phosphoglycerate mutase-like"/>
    <property type="match status" value="1"/>
</dbReference>
<evidence type="ECO:0000313" key="4">
    <source>
        <dbReference type="EMBL" id="THH17127.1"/>
    </source>
</evidence>
<keyword evidence="1" id="KW-0378">Hydrolase</keyword>
<keyword evidence="3" id="KW-0812">Transmembrane</keyword>
<feature type="compositionally biased region" description="Low complexity" evidence="2">
    <location>
        <begin position="1057"/>
        <end position="1072"/>
    </location>
</feature>
<dbReference type="EMBL" id="SGPL01000125">
    <property type="protein sequence ID" value="THH17127.1"/>
    <property type="molecule type" value="Genomic_DNA"/>
</dbReference>
<dbReference type="InterPro" id="IPR012386">
    <property type="entry name" value="Cyclic-nucl_3Pdiesterase"/>
</dbReference>
<dbReference type="Pfam" id="PF07823">
    <property type="entry name" value="CPDase"/>
    <property type="match status" value="1"/>
</dbReference>
<dbReference type="CDD" id="cd07061">
    <property type="entry name" value="HP_HAP_like"/>
    <property type="match status" value="1"/>
</dbReference>
<dbReference type="InterPro" id="IPR000560">
    <property type="entry name" value="His_Pase_clade-2"/>
</dbReference>
<feature type="transmembrane region" description="Helical" evidence="3">
    <location>
        <begin position="43"/>
        <end position="64"/>
    </location>
</feature>
<comment type="caution">
    <text evidence="4">The sequence shown here is derived from an EMBL/GenBank/DDBJ whole genome shotgun (WGS) entry which is preliminary data.</text>
</comment>
<dbReference type="PANTHER" id="PTHR20963">
    <property type="entry name" value="MULTIPLE INOSITOL POLYPHOSPHATE PHOSPHATASE-RELATED"/>
    <property type="match status" value="1"/>
</dbReference>
<evidence type="ECO:0000313" key="5">
    <source>
        <dbReference type="Proteomes" id="UP000310158"/>
    </source>
</evidence>
<feature type="compositionally biased region" description="Pro residues" evidence="2">
    <location>
        <begin position="988"/>
        <end position="1007"/>
    </location>
</feature>
<feature type="region of interest" description="Disordered" evidence="2">
    <location>
        <begin position="982"/>
        <end position="1072"/>
    </location>
</feature>